<dbReference type="Proteomes" id="UP000576082">
    <property type="component" value="Unassembled WGS sequence"/>
</dbReference>
<gene>
    <name evidence="1" type="ORF">HHU12_32935</name>
</gene>
<organism evidence="1 2">
    <name type="scientific">Flammeovirga aprica JL-4</name>
    <dbReference type="NCBI Taxonomy" id="694437"/>
    <lineage>
        <taxon>Bacteria</taxon>
        <taxon>Pseudomonadati</taxon>
        <taxon>Bacteroidota</taxon>
        <taxon>Cytophagia</taxon>
        <taxon>Cytophagales</taxon>
        <taxon>Flammeovirgaceae</taxon>
        <taxon>Flammeovirga</taxon>
    </lineage>
</organism>
<proteinExistence type="predicted"/>
<evidence type="ECO:0000313" key="1">
    <source>
        <dbReference type="EMBL" id="NME72809.1"/>
    </source>
</evidence>
<keyword evidence="2" id="KW-1185">Reference proteome</keyword>
<sequence length="342" mass="39776">MKNTANNLPQIETEIQQLLTKEKKSWKKIGELMLIVKNQELYKGEFKSFTKWVGHVSYSTNVATSYIWRIFKASRTFLGLIASDKPEDLHQATSTPYQLETFAQIEKYAPKDIVEVQMEKILSGDAKTKELRETWNAVKLNQLERFNETEFNNSQFNEVNNVTLADTQLNTLTADEVYEVVTLKTEWVRTLCLQHYPFIAKMSTPTETKSFKEVTVRIDTEEKTRFGKPKPQRRRFDAIMTIKPHYAAYGEELMTAGIEIKVSKHDLLNDDKFEEYIGWTDFFFFAVPHKLVESAMEKAESSEHSDLIGVLDVEKGEMVKVPVRQEVGVREKMEVYREIVFK</sequence>
<dbReference type="AlphaFoldDB" id="A0A7X9XDM5"/>
<comment type="caution">
    <text evidence="1">The sequence shown here is derived from an EMBL/GenBank/DDBJ whole genome shotgun (WGS) entry which is preliminary data.</text>
</comment>
<protein>
    <submittedName>
        <fullName evidence="1">Uncharacterized protein</fullName>
    </submittedName>
</protein>
<name>A0A7X9XDM5_9BACT</name>
<dbReference type="RefSeq" id="WP_169660977.1">
    <property type="nucleotide sequence ID" value="NZ_JABANE010000213.1"/>
</dbReference>
<accession>A0A7X9XDM5</accession>
<evidence type="ECO:0000313" key="2">
    <source>
        <dbReference type="Proteomes" id="UP000576082"/>
    </source>
</evidence>
<dbReference type="EMBL" id="JABANE010000213">
    <property type="protein sequence ID" value="NME72809.1"/>
    <property type="molecule type" value="Genomic_DNA"/>
</dbReference>
<reference evidence="1 2" key="1">
    <citation type="submission" date="2020-04" db="EMBL/GenBank/DDBJ databases">
        <title>Flammeovirga sp. SR4, a novel species isolated from seawater.</title>
        <authorList>
            <person name="Wang X."/>
        </authorList>
    </citation>
    <scope>NUCLEOTIDE SEQUENCE [LARGE SCALE GENOMIC DNA]</scope>
    <source>
        <strain evidence="1 2">ATCC 23126</strain>
    </source>
</reference>